<organism evidence="1 2">
    <name type="scientific">Gloeobacter violaceus (strain ATCC 29082 / PCC 7421)</name>
    <dbReference type="NCBI Taxonomy" id="251221"/>
    <lineage>
        <taxon>Bacteria</taxon>
        <taxon>Bacillati</taxon>
        <taxon>Cyanobacteriota</taxon>
        <taxon>Cyanophyceae</taxon>
        <taxon>Gloeobacterales</taxon>
        <taxon>Gloeobacteraceae</taxon>
        <taxon>Gloeobacter</taxon>
    </lineage>
</organism>
<proteinExistence type="predicted"/>
<dbReference type="KEGG" id="gvi:gsl0967"/>
<dbReference type="EMBL" id="BA000045">
    <property type="protein sequence ID" value="BAC88908.1"/>
    <property type="molecule type" value="Genomic_DNA"/>
</dbReference>
<dbReference type="InParanoid" id="Q7NM02"/>
<evidence type="ECO:0000313" key="2">
    <source>
        <dbReference type="Proteomes" id="UP000000557"/>
    </source>
</evidence>
<keyword evidence="2" id="KW-1185">Reference proteome</keyword>
<name>Q7NM02_GLOVI</name>
<evidence type="ECO:0000313" key="1">
    <source>
        <dbReference type="EMBL" id="BAC88908.1"/>
    </source>
</evidence>
<accession>Q7NM02</accession>
<dbReference type="HOGENOM" id="CLU_2553465_0_0_3"/>
<reference evidence="1 2" key="1">
    <citation type="journal article" date="2003" name="DNA Res.">
        <title>Complete genome structure of Gloeobacter violaceus PCC 7421, a cyanobacterium that lacks thylakoids.</title>
        <authorList>
            <person name="Nakamura Y."/>
            <person name="Kaneko T."/>
            <person name="Sato S."/>
            <person name="Mimuro M."/>
            <person name="Miyashita H."/>
            <person name="Tsuchiya T."/>
            <person name="Sasamoto S."/>
            <person name="Watanabe A."/>
            <person name="Kawashima K."/>
            <person name="Kishida Y."/>
            <person name="Kiyokawa C."/>
            <person name="Kohara M."/>
            <person name="Matsumoto M."/>
            <person name="Matsuno A."/>
            <person name="Nakazaki N."/>
            <person name="Shimpo S."/>
            <person name="Takeuchi C."/>
            <person name="Yamada M."/>
            <person name="Tabata S."/>
        </authorList>
    </citation>
    <scope>NUCLEOTIDE SEQUENCE [LARGE SCALE GENOMIC DNA]</scope>
    <source>
        <strain evidence="2">ATCC 29082 / PCC 7421</strain>
    </source>
</reference>
<dbReference type="Proteomes" id="UP000000557">
    <property type="component" value="Chromosome"/>
</dbReference>
<dbReference type="EnsemblBacteria" id="BAC88908">
    <property type="protein sequence ID" value="BAC88908"/>
    <property type="gene ID" value="BAC88908"/>
</dbReference>
<gene>
    <name evidence="1" type="ordered locus">gsl0967</name>
</gene>
<dbReference type="AlphaFoldDB" id="Q7NM02"/>
<protein>
    <submittedName>
        <fullName evidence="1">Gsl0967 protein</fullName>
    </submittedName>
</protein>
<sequence>MPPKAGECTNRPPAAVHKVEHQRLRSGCFRLPSRQATQANVHPEVVVVDVNKVPIEQPKKSKDCFGCRPVPIAIGVAASVCA</sequence>
<reference evidence="1 2" key="2">
    <citation type="journal article" date="2003" name="DNA Res.">
        <title>Complete genome structure of Gloeobacter violaceus PCC 7421, a cyanobacterium that lacks thylakoids (supplement).</title>
        <authorList>
            <person name="Nakamura Y."/>
            <person name="Kaneko T."/>
            <person name="Sato S."/>
            <person name="Mimuro M."/>
            <person name="Miyashita H."/>
            <person name="Tsuchiya T."/>
            <person name="Sasamoto S."/>
            <person name="Watanabe A."/>
            <person name="Kawashima K."/>
            <person name="Kishida Y."/>
            <person name="Kiyokawa C."/>
            <person name="Kohara M."/>
            <person name="Matsumoto M."/>
            <person name="Matsuno A."/>
            <person name="Nakazaki N."/>
            <person name="Shimpo S."/>
            <person name="Takeuchi C."/>
            <person name="Yamada M."/>
            <person name="Tabata S."/>
        </authorList>
    </citation>
    <scope>NUCLEOTIDE SEQUENCE [LARGE SCALE GENOMIC DNA]</scope>
    <source>
        <strain evidence="2">ATCC 29082 / PCC 7421</strain>
    </source>
</reference>